<dbReference type="CDD" id="cd00586">
    <property type="entry name" value="4HBT"/>
    <property type="match status" value="1"/>
</dbReference>
<dbReference type="VEuPathDB" id="FungiDB:Z518_00092"/>
<protein>
    <recommendedName>
        <fullName evidence="4">Capsule polysaccharide biosynthesis protein</fullName>
    </recommendedName>
</protein>
<gene>
    <name evidence="2" type="ORF">Z518_00092</name>
</gene>
<evidence type="ECO:0000313" key="2">
    <source>
        <dbReference type="EMBL" id="KIX09014.1"/>
    </source>
</evidence>
<dbReference type="SUPFAM" id="SSF54637">
    <property type="entry name" value="Thioesterase/thiol ester dehydrase-isomerase"/>
    <property type="match status" value="1"/>
</dbReference>
<comment type="similarity">
    <text evidence="1">Belongs to the lcsJ thioesterase family.</text>
</comment>
<dbReference type="InterPro" id="IPR051490">
    <property type="entry name" value="THEM6_lcsJ_thioesterase"/>
</dbReference>
<evidence type="ECO:0000313" key="3">
    <source>
        <dbReference type="Proteomes" id="UP000053617"/>
    </source>
</evidence>
<proteinExistence type="inferred from homology"/>
<organism evidence="2 3">
    <name type="scientific">Rhinocladiella mackenziei CBS 650.93</name>
    <dbReference type="NCBI Taxonomy" id="1442369"/>
    <lineage>
        <taxon>Eukaryota</taxon>
        <taxon>Fungi</taxon>
        <taxon>Dikarya</taxon>
        <taxon>Ascomycota</taxon>
        <taxon>Pezizomycotina</taxon>
        <taxon>Eurotiomycetes</taxon>
        <taxon>Chaetothyriomycetidae</taxon>
        <taxon>Chaetothyriales</taxon>
        <taxon>Herpotrichiellaceae</taxon>
        <taxon>Rhinocladiella</taxon>
    </lineage>
</organism>
<evidence type="ECO:0000256" key="1">
    <source>
        <dbReference type="ARBA" id="ARBA00038476"/>
    </source>
</evidence>
<dbReference type="OrthoDB" id="265761at2759"/>
<dbReference type="PANTHER" id="PTHR12475:SF4">
    <property type="entry name" value="PROTEIN THEM6"/>
    <property type="match status" value="1"/>
</dbReference>
<dbReference type="GeneID" id="25288163"/>
<accession>A0A0D2IST7</accession>
<dbReference type="InterPro" id="IPR029069">
    <property type="entry name" value="HotDog_dom_sf"/>
</dbReference>
<keyword evidence="3" id="KW-1185">Reference proteome</keyword>
<evidence type="ECO:0008006" key="4">
    <source>
        <dbReference type="Google" id="ProtNLM"/>
    </source>
</evidence>
<dbReference type="EMBL" id="KN847475">
    <property type="protein sequence ID" value="KIX09014.1"/>
    <property type="molecule type" value="Genomic_DNA"/>
</dbReference>
<dbReference type="HOGENOM" id="CLU_040660_0_1_1"/>
<dbReference type="RefSeq" id="XP_013276150.1">
    <property type="nucleotide sequence ID" value="XM_013420696.1"/>
</dbReference>
<reference evidence="2 3" key="1">
    <citation type="submission" date="2015-01" db="EMBL/GenBank/DDBJ databases">
        <title>The Genome Sequence of Rhinocladiella mackenzie CBS 650.93.</title>
        <authorList>
            <consortium name="The Broad Institute Genomics Platform"/>
            <person name="Cuomo C."/>
            <person name="de Hoog S."/>
            <person name="Gorbushina A."/>
            <person name="Stielow B."/>
            <person name="Teixiera M."/>
            <person name="Abouelleil A."/>
            <person name="Chapman S.B."/>
            <person name="Priest M."/>
            <person name="Young S.K."/>
            <person name="Wortman J."/>
            <person name="Nusbaum C."/>
            <person name="Birren B."/>
        </authorList>
    </citation>
    <scope>NUCLEOTIDE SEQUENCE [LARGE SCALE GENOMIC DNA]</scope>
    <source>
        <strain evidence="2 3">CBS 650.93</strain>
    </source>
</reference>
<name>A0A0D2IST7_9EURO</name>
<dbReference type="AlphaFoldDB" id="A0A0D2IST7"/>
<dbReference type="Proteomes" id="UP000053617">
    <property type="component" value="Unassembled WGS sequence"/>
</dbReference>
<dbReference type="PANTHER" id="PTHR12475">
    <property type="match status" value="1"/>
</dbReference>
<dbReference type="Pfam" id="PF13279">
    <property type="entry name" value="4HBT_2"/>
    <property type="match status" value="1"/>
</dbReference>
<sequence>MPDLTSPPASGSEFITLFANYTSTPLLESDSLVSAWVGFCQLISWDNAWKLSTLTLLLLNLKVFPFVYHLRLLNGLRFVLRSQRPKRDVGPEQLFQPLITSSKSCLMELDVFGHKSNSTYFADVDIARVHLVTTMFGKGIDKIRGGTTMNGLSGKPHSKFTVALGAVSCTFKKEILPYEGYDMWTRVLSWDEKWVYLVTHFVKKGFKMGPKMSSLYPHQDKQAPKYEVDDNGDTSMFKTETTDSTCGPAKAPIAASALSKIVFKNGRITISPQQILEASNLLPIASLGDAETKAEKSFTNMKLSAAIEAERQRGLHLAALLAGQTALEDEFYSEIALGRHYDGLGIEGIVTTLAQLGKVSSYQLI</sequence>